<comment type="caution">
    <text evidence="1">The sequence shown here is derived from an EMBL/GenBank/DDBJ whole genome shotgun (WGS) entry which is preliminary data.</text>
</comment>
<evidence type="ECO:0000313" key="2">
    <source>
        <dbReference type="Proteomes" id="UP000653730"/>
    </source>
</evidence>
<organism evidence="1 2">
    <name type="scientific">Sinomicrobium weinanense</name>
    <dbReference type="NCBI Taxonomy" id="2842200"/>
    <lineage>
        <taxon>Bacteria</taxon>
        <taxon>Pseudomonadati</taxon>
        <taxon>Bacteroidota</taxon>
        <taxon>Flavobacteriia</taxon>
        <taxon>Flavobacteriales</taxon>
        <taxon>Flavobacteriaceae</taxon>
        <taxon>Sinomicrobium</taxon>
    </lineage>
</organism>
<sequence length="289" mass="33717">MYKINIIQALVFLSIVFGCKESFSMQARTAQGNEEKKEVLLIGTFHYNNPGKDAAKTKSFDVLSEESQKELNQISKAIKEYSPDRVFVEWPHEEQAELDSLFQLYREGKYFLNSNLSDFYLKNEIFQLAFRVAKDNDLKRVYAVDYTDTRFPFDSLMTVIKENKQSDLQKEIEKAIRSFTTDFDNKIEQGASLLEMTCFMNTAQLRQISNKFHTEIPLLAGDTDNFTGAYLISEWYRRNLYIWSLVQKNTTPDNKKVMLLMGASHVATIKEFIEKNNMWKTTELKDIMD</sequence>
<proteinExistence type="predicted"/>
<dbReference type="PROSITE" id="PS51257">
    <property type="entry name" value="PROKAR_LIPOPROTEIN"/>
    <property type="match status" value="1"/>
</dbReference>
<dbReference type="Pfam" id="PF18950">
    <property type="entry name" value="DUF5694"/>
    <property type="match status" value="1"/>
</dbReference>
<dbReference type="AlphaFoldDB" id="A0A926JS80"/>
<dbReference type="InterPro" id="IPR043749">
    <property type="entry name" value="DUF5694"/>
</dbReference>
<dbReference type="RefSeq" id="WP_187965449.1">
    <property type="nucleotide sequence ID" value="NZ_JACVDC010000024.1"/>
</dbReference>
<gene>
    <name evidence="1" type="ORF">IBL28_10005</name>
</gene>
<reference evidence="1 2" key="1">
    <citation type="submission" date="2020-09" db="EMBL/GenBank/DDBJ databases">
        <title>Sinomicrobium weinanense sp. nov., a halophilic bacteria isolated from saline-alkali soil.</title>
        <authorList>
            <person name="Wu P."/>
            <person name="Ren H."/>
            <person name="Mei Y."/>
            <person name="Liang Y."/>
            <person name="Chen Z."/>
        </authorList>
    </citation>
    <scope>NUCLEOTIDE SEQUENCE [LARGE SCALE GENOMIC DNA]</scope>
    <source>
        <strain evidence="1 2">FJxs</strain>
    </source>
</reference>
<accession>A0A926JS80</accession>
<dbReference type="Proteomes" id="UP000653730">
    <property type="component" value="Unassembled WGS sequence"/>
</dbReference>
<dbReference type="EMBL" id="JACVDC010000024">
    <property type="protein sequence ID" value="MBC9796302.1"/>
    <property type="molecule type" value="Genomic_DNA"/>
</dbReference>
<protein>
    <submittedName>
        <fullName evidence="1">Uncharacterized protein</fullName>
    </submittedName>
</protein>
<keyword evidence="2" id="KW-1185">Reference proteome</keyword>
<name>A0A926JS80_9FLAO</name>
<evidence type="ECO:0000313" key="1">
    <source>
        <dbReference type="EMBL" id="MBC9796302.1"/>
    </source>
</evidence>